<dbReference type="Proteomes" id="UP001515480">
    <property type="component" value="Unassembled WGS sequence"/>
</dbReference>
<keyword evidence="1" id="KW-0472">Membrane</keyword>
<dbReference type="EMBL" id="JBGBPQ010000028">
    <property type="protein sequence ID" value="KAL1496693.1"/>
    <property type="molecule type" value="Genomic_DNA"/>
</dbReference>
<feature type="chain" id="PRO_5044346543" evidence="2">
    <location>
        <begin position="20"/>
        <end position="99"/>
    </location>
</feature>
<accession>A0AB34IFC8</accession>
<evidence type="ECO:0000313" key="4">
    <source>
        <dbReference type="Proteomes" id="UP001515480"/>
    </source>
</evidence>
<proteinExistence type="predicted"/>
<feature type="transmembrane region" description="Helical" evidence="1">
    <location>
        <begin position="43"/>
        <end position="67"/>
    </location>
</feature>
<keyword evidence="1" id="KW-0812">Transmembrane</keyword>
<keyword evidence="2" id="KW-0732">Signal</keyword>
<protein>
    <submittedName>
        <fullName evidence="3">Uncharacterized protein</fullName>
    </submittedName>
</protein>
<reference evidence="3 4" key="1">
    <citation type="journal article" date="2024" name="Science">
        <title>Giant polyketide synthase enzymes in the biosynthesis of giant marine polyether toxins.</title>
        <authorList>
            <person name="Fallon T.R."/>
            <person name="Shende V.V."/>
            <person name="Wierzbicki I.H."/>
            <person name="Pendleton A.L."/>
            <person name="Watervoot N.F."/>
            <person name="Auber R.P."/>
            <person name="Gonzalez D.J."/>
            <person name="Wisecaver J.H."/>
            <person name="Moore B.S."/>
        </authorList>
    </citation>
    <scope>NUCLEOTIDE SEQUENCE [LARGE SCALE GENOMIC DNA]</scope>
    <source>
        <strain evidence="3 4">12B1</strain>
    </source>
</reference>
<evidence type="ECO:0000313" key="3">
    <source>
        <dbReference type="EMBL" id="KAL1496693.1"/>
    </source>
</evidence>
<dbReference type="AlphaFoldDB" id="A0AB34IFC8"/>
<organism evidence="3 4">
    <name type="scientific">Prymnesium parvum</name>
    <name type="common">Toxic golden alga</name>
    <dbReference type="NCBI Taxonomy" id="97485"/>
    <lineage>
        <taxon>Eukaryota</taxon>
        <taxon>Haptista</taxon>
        <taxon>Haptophyta</taxon>
        <taxon>Prymnesiophyceae</taxon>
        <taxon>Prymnesiales</taxon>
        <taxon>Prymnesiaceae</taxon>
        <taxon>Prymnesium</taxon>
    </lineage>
</organism>
<keyword evidence="1" id="KW-1133">Transmembrane helix</keyword>
<sequence length="99" mass="10539">MPPHAPLAPLLLSLAVASADHAPSWPRQLFSALDRHPSIAPHLGLFHAAVVGAVLLSGIAALAVIVARRALHGRPIINFGRSHTIVHTAREEEDLYPSL</sequence>
<evidence type="ECO:0000256" key="1">
    <source>
        <dbReference type="SAM" id="Phobius"/>
    </source>
</evidence>
<feature type="signal peptide" evidence="2">
    <location>
        <begin position="1"/>
        <end position="19"/>
    </location>
</feature>
<gene>
    <name evidence="3" type="ORF">AB1Y20_014287</name>
</gene>
<keyword evidence="4" id="KW-1185">Reference proteome</keyword>
<evidence type="ECO:0000256" key="2">
    <source>
        <dbReference type="SAM" id="SignalP"/>
    </source>
</evidence>
<name>A0AB34IFC8_PRYPA</name>
<comment type="caution">
    <text evidence="3">The sequence shown here is derived from an EMBL/GenBank/DDBJ whole genome shotgun (WGS) entry which is preliminary data.</text>
</comment>